<dbReference type="Proteomes" id="UP000887565">
    <property type="component" value="Unplaced"/>
</dbReference>
<protein>
    <submittedName>
        <fullName evidence="3">Uncharacterized protein</fullName>
    </submittedName>
</protein>
<evidence type="ECO:0000313" key="3">
    <source>
        <dbReference type="WBParaSite" id="nRc.2.0.1.t23588-RA"/>
    </source>
</evidence>
<organism evidence="2 3">
    <name type="scientific">Romanomermis culicivorax</name>
    <name type="common">Nematode worm</name>
    <dbReference type="NCBI Taxonomy" id="13658"/>
    <lineage>
        <taxon>Eukaryota</taxon>
        <taxon>Metazoa</taxon>
        <taxon>Ecdysozoa</taxon>
        <taxon>Nematoda</taxon>
        <taxon>Enoplea</taxon>
        <taxon>Dorylaimia</taxon>
        <taxon>Mermithida</taxon>
        <taxon>Mermithoidea</taxon>
        <taxon>Mermithidae</taxon>
        <taxon>Romanomermis</taxon>
    </lineage>
</organism>
<sequence length="83" mass="9290">MELLASYRKSDLDNNSTKNAHAASRDLSEYLSNISRPISNNVRVIDRFSDAVKSKSKEKASKICCNDADTLFEENSFAFEPNA</sequence>
<evidence type="ECO:0000256" key="1">
    <source>
        <dbReference type="SAM" id="MobiDB-lite"/>
    </source>
</evidence>
<name>A0A915JAR9_ROMCU</name>
<proteinExistence type="predicted"/>
<reference evidence="3" key="1">
    <citation type="submission" date="2022-11" db="UniProtKB">
        <authorList>
            <consortium name="WormBaseParasite"/>
        </authorList>
    </citation>
    <scope>IDENTIFICATION</scope>
</reference>
<keyword evidence="2" id="KW-1185">Reference proteome</keyword>
<evidence type="ECO:0000313" key="2">
    <source>
        <dbReference type="Proteomes" id="UP000887565"/>
    </source>
</evidence>
<accession>A0A915JAR9</accession>
<feature type="region of interest" description="Disordered" evidence="1">
    <location>
        <begin position="1"/>
        <end position="23"/>
    </location>
</feature>
<dbReference type="WBParaSite" id="nRc.2.0.1.t23588-RA">
    <property type="protein sequence ID" value="nRc.2.0.1.t23588-RA"/>
    <property type="gene ID" value="nRc.2.0.1.g23588"/>
</dbReference>
<dbReference type="AlphaFoldDB" id="A0A915JAR9"/>